<dbReference type="EMBL" id="FNPE01000025">
    <property type="protein sequence ID" value="SDZ45110.1"/>
    <property type="molecule type" value="Genomic_DNA"/>
</dbReference>
<dbReference type="Proteomes" id="UP000183417">
    <property type="component" value="Unassembled WGS sequence"/>
</dbReference>
<dbReference type="AlphaFoldDB" id="A0A1H3T4Y8"/>
<name>A0A1H3T4Y8_9BURK</name>
<reference evidence="1 2" key="1">
    <citation type="submission" date="2016-10" db="EMBL/GenBank/DDBJ databases">
        <authorList>
            <person name="de Groot N.N."/>
        </authorList>
    </citation>
    <scope>NUCLEOTIDE SEQUENCE [LARGE SCALE GENOMIC DNA]</scope>
    <source>
        <strain evidence="1 2">LMG 24775</strain>
    </source>
</reference>
<protein>
    <submittedName>
        <fullName evidence="1">Uncharacterized protein</fullName>
    </submittedName>
</protein>
<evidence type="ECO:0000313" key="2">
    <source>
        <dbReference type="Proteomes" id="UP000183417"/>
    </source>
</evidence>
<organism evidence="1 2">
    <name type="scientific">Delftia lacustris</name>
    <dbReference type="NCBI Taxonomy" id="558537"/>
    <lineage>
        <taxon>Bacteria</taxon>
        <taxon>Pseudomonadati</taxon>
        <taxon>Pseudomonadota</taxon>
        <taxon>Betaproteobacteria</taxon>
        <taxon>Burkholderiales</taxon>
        <taxon>Comamonadaceae</taxon>
        <taxon>Delftia</taxon>
    </lineage>
</organism>
<gene>
    <name evidence="1" type="ORF">SAMN05421547_12547</name>
</gene>
<evidence type="ECO:0000313" key="1">
    <source>
        <dbReference type="EMBL" id="SDZ45110.1"/>
    </source>
</evidence>
<accession>A0A1H3T4Y8</accession>
<proteinExistence type="predicted"/>
<sequence length="55" mass="5672">MEFTRHSLKSALLGMGEGKLLDLLCKAGVDAGCELFSGFIAATAGLGESYSGIHP</sequence>